<dbReference type="Proteomes" id="UP000001357">
    <property type="component" value="Unassembled WGS sequence"/>
</dbReference>
<feature type="region of interest" description="Disordered" evidence="5">
    <location>
        <begin position="1"/>
        <end position="27"/>
    </location>
</feature>
<dbReference type="InParanoid" id="A9UWC1"/>
<name>A9UWC1_MONBE</name>
<dbReference type="GO" id="GO:0000338">
    <property type="term" value="P:protein deneddylation"/>
    <property type="evidence" value="ECO:0000318"/>
    <property type="project" value="GO_Central"/>
</dbReference>
<dbReference type="InterPro" id="IPR036390">
    <property type="entry name" value="WH_DNA-bd_sf"/>
</dbReference>
<evidence type="ECO:0000256" key="4">
    <source>
        <dbReference type="ARBA" id="ARBA00023242"/>
    </source>
</evidence>
<dbReference type="Gene3D" id="1.25.40.570">
    <property type="match status" value="1"/>
</dbReference>
<dbReference type="FunFam" id="1.25.40.570:FF:000006">
    <property type="entry name" value="COP9 signalosome complex subunit 2"/>
    <property type="match status" value="1"/>
</dbReference>
<dbReference type="STRING" id="81824.A9UWC1"/>
<organism evidence="7 8">
    <name type="scientific">Monosiga brevicollis</name>
    <name type="common">Choanoflagellate</name>
    <dbReference type="NCBI Taxonomy" id="81824"/>
    <lineage>
        <taxon>Eukaryota</taxon>
        <taxon>Choanoflagellata</taxon>
        <taxon>Craspedida</taxon>
        <taxon>Salpingoecidae</taxon>
        <taxon>Monosiga</taxon>
    </lineage>
</organism>
<keyword evidence="3" id="KW-0963">Cytoplasm</keyword>
<keyword evidence="4" id="KW-0539">Nucleus</keyword>
<dbReference type="InterPro" id="IPR000717">
    <property type="entry name" value="PCI_dom"/>
</dbReference>
<keyword evidence="8" id="KW-1185">Reference proteome</keyword>
<dbReference type="OMA" id="SEENWKD"/>
<dbReference type="PROSITE" id="PS50250">
    <property type="entry name" value="PCI"/>
    <property type="match status" value="1"/>
</dbReference>
<gene>
    <name evidence="7" type="ORF">MONBRDRAFT_16111</name>
</gene>
<dbReference type="SUPFAM" id="SSF46785">
    <property type="entry name" value="Winged helix' DNA-binding domain"/>
    <property type="match status" value="1"/>
</dbReference>
<protein>
    <recommendedName>
        <fullName evidence="6">PCI domain-containing protein</fullName>
    </recommendedName>
</protein>
<dbReference type="PANTHER" id="PTHR10678">
    <property type="entry name" value="26S PROTEASOME NON-ATPASE REGULATORY SUBUNIT 11/COP9 SIGNALOSOME COMPLEX SUBUNIT 2"/>
    <property type="match status" value="1"/>
</dbReference>
<dbReference type="Pfam" id="PF01399">
    <property type="entry name" value="PCI"/>
    <property type="match status" value="1"/>
</dbReference>
<dbReference type="eggNOG" id="KOG1464">
    <property type="taxonomic scope" value="Eukaryota"/>
</dbReference>
<evidence type="ECO:0000256" key="3">
    <source>
        <dbReference type="ARBA" id="ARBA00022490"/>
    </source>
</evidence>
<dbReference type="KEGG" id="mbr:MONBRDRAFT_16111"/>
<dbReference type="FunCoup" id="A9UWC1">
    <property type="interactions" value="1949"/>
</dbReference>
<dbReference type="SMART" id="SM00088">
    <property type="entry name" value="PINT"/>
    <property type="match status" value="1"/>
</dbReference>
<dbReference type="RefSeq" id="XP_001744792.1">
    <property type="nucleotide sequence ID" value="XM_001744740.1"/>
</dbReference>
<evidence type="ECO:0000313" key="8">
    <source>
        <dbReference type="Proteomes" id="UP000001357"/>
    </source>
</evidence>
<feature type="domain" description="PCI" evidence="6">
    <location>
        <begin position="245"/>
        <end position="414"/>
    </location>
</feature>
<evidence type="ECO:0000313" key="7">
    <source>
        <dbReference type="EMBL" id="EDQ90741.1"/>
    </source>
</evidence>
<reference evidence="7 8" key="1">
    <citation type="journal article" date="2008" name="Nature">
        <title>The genome of the choanoflagellate Monosiga brevicollis and the origin of metazoans.</title>
        <authorList>
            <consortium name="JGI Sequencing"/>
            <person name="King N."/>
            <person name="Westbrook M.J."/>
            <person name="Young S.L."/>
            <person name="Kuo A."/>
            <person name="Abedin M."/>
            <person name="Chapman J."/>
            <person name="Fairclough S."/>
            <person name="Hellsten U."/>
            <person name="Isogai Y."/>
            <person name="Letunic I."/>
            <person name="Marr M."/>
            <person name="Pincus D."/>
            <person name="Putnam N."/>
            <person name="Rokas A."/>
            <person name="Wright K.J."/>
            <person name="Zuzow R."/>
            <person name="Dirks W."/>
            <person name="Good M."/>
            <person name="Goodstein D."/>
            <person name="Lemons D."/>
            <person name="Li W."/>
            <person name="Lyons J.B."/>
            <person name="Morris A."/>
            <person name="Nichols S."/>
            <person name="Richter D.J."/>
            <person name="Salamov A."/>
            <person name="Bork P."/>
            <person name="Lim W.A."/>
            <person name="Manning G."/>
            <person name="Miller W.T."/>
            <person name="McGinnis W."/>
            <person name="Shapiro H."/>
            <person name="Tjian R."/>
            <person name="Grigoriev I.V."/>
            <person name="Rokhsar D."/>
        </authorList>
    </citation>
    <scope>NUCLEOTIDE SEQUENCE [LARGE SCALE GENOMIC DNA]</scope>
    <source>
        <strain evidence="8">MX1 / ATCC 50154</strain>
    </source>
</reference>
<dbReference type="SMART" id="SM00753">
    <property type="entry name" value="PAM"/>
    <property type="match status" value="1"/>
</dbReference>
<evidence type="ECO:0000256" key="2">
    <source>
        <dbReference type="ARBA" id="ARBA00004496"/>
    </source>
</evidence>
<dbReference type="InterPro" id="IPR050871">
    <property type="entry name" value="26S_Proteasome/COP9_Components"/>
</dbReference>
<dbReference type="GO" id="GO:0008180">
    <property type="term" value="C:COP9 signalosome"/>
    <property type="evidence" value="ECO:0000318"/>
    <property type="project" value="GO_Central"/>
</dbReference>
<dbReference type="GeneID" id="5889958"/>
<accession>A9UWC1</accession>
<evidence type="ECO:0000256" key="1">
    <source>
        <dbReference type="ARBA" id="ARBA00004123"/>
    </source>
</evidence>
<proteinExistence type="predicted"/>
<dbReference type="AlphaFoldDB" id="A9UWC1"/>
<comment type="subcellular location">
    <subcellularLocation>
        <location evidence="2">Cytoplasm</location>
    </subcellularLocation>
    <subcellularLocation>
        <location evidence="1">Nucleus</location>
    </subcellularLocation>
</comment>
<evidence type="ECO:0000256" key="5">
    <source>
        <dbReference type="SAM" id="MobiDB-lite"/>
    </source>
</evidence>
<dbReference type="GO" id="GO:0005737">
    <property type="term" value="C:cytoplasm"/>
    <property type="evidence" value="ECO:0007669"/>
    <property type="project" value="UniProtKB-SubCell"/>
</dbReference>
<evidence type="ECO:0000259" key="6">
    <source>
        <dbReference type="PROSITE" id="PS50250"/>
    </source>
</evidence>
<sequence length="438" mass="50673">MLDSADDDDEENYDFEYESDDGEEEDDADLENLYYSAKQAKEHSTEEALKAFRKVIDTEEEKGEWGFKAHKQTLKLLFKQKRYEDMLKVYQSLLTYIKSAVTRNYSEKSLNSILDYISAADKPELLQRFYEATMSTLKEARNDRLWFKTNLKLGGVYLAQQNWPALEALVRDLHASCQTETGEDDQNKGTQLLEVYALQIQMHTEKKEHKQLKVPYQKALAIRSAIPHPLTMGIIRECGGKMHLREELWTRAYEDFFEAFKSYDESGSPKKITCLKYLVLANMLMKSDVDPFDAQESKPYRNNSQIEAMTSLVSAYQAGDIKGFEKILRQNKSTIMNDPFISDYIQDLLTNVRTKVIVELVRPYTNIRLDFIAERLAIDRSQVEELIVECLLDKSIRGQIDQLRGILILSQEQAVARYESLATWQNAVHDLQSKLTAI</sequence>
<dbReference type="EMBL" id="CH991547">
    <property type="protein sequence ID" value="EDQ90741.1"/>
    <property type="molecule type" value="Genomic_DNA"/>
</dbReference>